<keyword evidence="4 6" id="KW-0811">Translocation</keyword>
<comment type="subcellular location">
    <subcellularLocation>
        <location evidence="6">Cytoplasm</location>
    </subcellularLocation>
</comment>
<evidence type="ECO:0000256" key="6">
    <source>
        <dbReference type="HAMAP-Rule" id="MF_00821"/>
    </source>
</evidence>
<dbReference type="NCBIfam" id="NF004392">
    <property type="entry name" value="PRK05751.1-3"/>
    <property type="match status" value="1"/>
</dbReference>
<dbReference type="RefSeq" id="WP_167229714.1">
    <property type="nucleotide sequence ID" value="NZ_JAAQPH010000025.1"/>
</dbReference>
<keyword evidence="9" id="KW-1185">Reference proteome</keyword>
<keyword evidence="2 6" id="KW-0813">Transport</keyword>
<feature type="region of interest" description="Disordered" evidence="7">
    <location>
        <begin position="143"/>
        <end position="181"/>
    </location>
</feature>
<feature type="compositionally biased region" description="Low complexity" evidence="7">
    <location>
        <begin position="172"/>
        <end position="181"/>
    </location>
</feature>
<evidence type="ECO:0000256" key="5">
    <source>
        <dbReference type="ARBA" id="ARBA00023186"/>
    </source>
</evidence>
<dbReference type="Gene3D" id="3.10.420.10">
    <property type="entry name" value="SecB-like"/>
    <property type="match status" value="1"/>
</dbReference>
<dbReference type="PRINTS" id="PR01594">
    <property type="entry name" value="SECBCHAPRONE"/>
</dbReference>
<dbReference type="HAMAP" id="MF_00821">
    <property type="entry name" value="SecB"/>
    <property type="match status" value="1"/>
</dbReference>
<gene>
    <name evidence="6 8" type="primary">secB</name>
    <name evidence="8" type="ORF">HBA54_24275</name>
</gene>
<comment type="subunit">
    <text evidence="6">Homotetramer, a dimer of dimers. One homotetramer interacts with 1 SecA dimer.</text>
</comment>
<evidence type="ECO:0000313" key="9">
    <source>
        <dbReference type="Proteomes" id="UP000761264"/>
    </source>
</evidence>
<comment type="caution">
    <text evidence="8">The sequence shown here is derived from an EMBL/GenBank/DDBJ whole genome shotgun (WGS) entry which is preliminary data.</text>
</comment>
<feature type="compositionally biased region" description="Acidic residues" evidence="7">
    <location>
        <begin position="156"/>
        <end position="171"/>
    </location>
</feature>
<dbReference type="InterPro" id="IPR003708">
    <property type="entry name" value="SecB"/>
</dbReference>
<dbReference type="InterPro" id="IPR035958">
    <property type="entry name" value="SecB-like_sf"/>
</dbReference>
<dbReference type="PANTHER" id="PTHR36918">
    <property type="match status" value="1"/>
</dbReference>
<dbReference type="PANTHER" id="PTHR36918:SF1">
    <property type="entry name" value="PROTEIN-EXPORT PROTEIN SECB"/>
    <property type="match status" value="1"/>
</dbReference>
<sequence>MAEEAAQAPLTINSQYVKDHSFENPNAPGIYGSMRKESPQLNVNVEVTPGHLQGDLYEVTLGLRASAMIGETTAFLAELDYAAVVTIANNLDEKVREQMLMIEVPRFLFPFARAILADDTRDGGFPPLIMNPIDFGQMYMSRKMAQSAENPSGEGESGEDEAGEDGGEAAAEETTPANGQA</sequence>
<evidence type="ECO:0000256" key="1">
    <source>
        <dbReference type="ARBA" id="ARBA00009990"/>
    </source>
</evidence>
<keyword evidence="5 6" id="KW-0143">Chaperone</keyword>
<keyword evidence="3 6" id="KW-0653">Protein transport</keyword>
<comment type="function">
    <text evidence="6">One of the proteins required for the normal export of preproteins out of the cell cytoplasm. It is a molecular chaperone that binds to a subset of precursor proteins, maintaining them in a translocation-competent state. It also specifically binds to its receptor SecA.</text>
</comment>
<dbReference type="GO" id="GO:0006457">
    <property type="term" value="P:protein folding"/>
    <property type="evidence" value="ECO:0007669"/>
    <property type="project" value="UniProtKB-UniRule"/>
</dbReference>
<dbReference type="GO" id="GO:0015031">
    <property type="term" value="P:protein transport"/>
    <property type="evidence" value="ECO:0007669"/>
    <property type="project" value="UniProtKB-UniRule"/>
</dbReference>
<reference evidence="8" key="1">
    <citation type="submission" date="2020-03" db="EMBL/GenBank/DDBJ databases">
        <title>Genome of Pelagibius litoralis DSM 21314T.</title>
        <authorList>
            <person name="Wang G."/>
        </authorList>
    </citation>
    <scope>NUCLEOTIDE SEQUENCE</scope>
    <source>
        <strain evidence="8">DSM 21314</strain>
    </source>
</reference>
<dbReference type="GO" id="GO:0051082">
    <property type="term" value="F:unfolded protein binding"/>
    <property type="evidence" value="ECO:0007669"/>
    <property type="project" value="InterPro"/>
</dbReference>
<proteinExistence type="inferred from homology"/>
<evidence type="ECO:0000256" key="2">
    <source>
        <dbReference type="ARBA" id="ARBA00022448"/>
    </source>
</evidence>
<dbReference type="Proteomes" id="UP000761264">
    <property type="component" value="Unassembled WGS sequence"/>
</dbReference>
<evidence type="ECO:0000256" key="3">
    <source>
        <dbReference type="ARBA" id="ARBA00022927"/>
    </source>
</evidence>
<name>A0A967KG05_9PROT</name>
<protein>
    <recommendedName>
        <fullName evidence="6">Protein-export protein SecB</fullName>
    </recommendedName>
</protein>
<organism evidence="8 9">
    <name type="scientific">Pelagibius litoralis</name>
    <dbReference type="NCBI Taxonomy" id="374515"/>
    <lineage>
        <taxon>Bacteria</taxon>
        <taxon>Pseudomonadati</taxon>
        <taxon>Pseudomonadota</taxon>
        <taxon>Alphaproteobacteria</taxon>
        <taxon>Rhodospirillales</taxon>
        <taxon>Rhodovibrionaceae</taxon>
        <taxon>Pelagibius</taxon>
    </lineage>
</organism>
<dbReference type="GO" id="GO:0005737">
    <property type="term" value="C:cytoplasm"/>
    <property type="evidence" value="ECO:0007669"/>
    <property type="project" value="UniProtKB-SubCell"/>
</dbReference>
<evidence type="ECO:0000256" key="7">
    <source>
        <dbReference type="SAM" id="MobiDB-lite"/>
    </source>
</evidence>
<evidence type="ECO:0000256" key="4">
    <source>
        <dbReference type="ARBA" id="ARBA00023010"/>
    </source>
</evidence>
<dbReference type="Pfam" id="PF02556">
    <property type="entry name" value="SecB"/>
    <property type="match status" value="1"/>
</dbReference>
<dbReference type="GO" id="GO:0051262">
    <property type="term" value="P:protein tetramerization"/>
    <property type="evidence" value="ECO:0007669"/>
    <property type="project" value="InterPro"/>
</dbReference>
<evidence type="ECO:0000313" key="8">
    <source>
        <dbReference type="EMBL" id="NIA71715.1"/>
    </source>
</evidence>
<accession>A0A967KG05</accession>
<comment type="similarity">
    <text evidence="1 6">Belongs to the SecB family.</text>
</comment>
<dbReference type="EMBL" id="JAAQPH010000025">
    <property type="protein sequence ID" value="NIA71715.1"/>
    <property type="molecule type" value="Genomic_DNA"/>
</dbReference>
<dbReference type="SUPFAM" id="SSF54611">
    <property type="entry name" value="SecB-like"/>
    <property type="match status" value="1"/>
</dbReference>
<keyword evidence="6" id="KW-0963">Cytoplasm</keyword>
<dbReference type="AlphaFoldDB" id="A0A967KG05"/>
<dbReference type="NCBIfam" id="TIGR00809">
    <property type="entry name" value="secB"/>
    <property type="match status" value="1"/>
</dbReference>